<evidence type="ECO:0000256" key="3">
    <source>
        <dbReference type="ARBA" id="ARBA00022821"/>
    </source>
</evidence>
<dbReference type="GO" id="GO:0006952">
    <property type="term" value="P:defense response"/>
    <property type="evidence" value="ECO:0007669"/>
    <property type="project" value="UniProtKB-KW"/>
</dbReference>
<evidence type="ECO:0000256" key="2">
    <source>
        <dbReference type="ARBA" id="ARBA00022741"/>
    </source>
</evidence>
<keyword evidence="3" id="KW-0611">Plant defense</keyword>
<name>A0A444YF08_ARAHY</name>
<dbReference type="Proteomes" id="UP000289738">
    <property type="component" value="Chromosome B07"/>
</dbReference>
<dbReference type="AlphaFoldDB" id="A0A444YF08"/>
<feature type="domain" description="Disease resistance N-terminal" evidence="4">
    <location>
        <begin position="2"/>
        <end position="59"/>
    </location>
</feature>
<evidence type="ECO:0000259" key="4">
    <source>
        <dbReference type="Pfam" id="PF18052"/>
    </source>
</evidence>
<protein>
    <recommendedName>
        <fullName evidence="4">Disease resistance N-terminal domain-containing protein</fullName>
    </recommendedName>
</protein>
<accession>A0A444YF08</accession>
<evidence type="ECO:0000313" key="5">
    <source>
        <dbReference type="EMBL" id="RYR00487.1"/>
    </source>
</evidence>
<dbReference type="GO" id="GO:0000166">
    <property type="term" value="F:nucleotide binding"/>
    <property type="evidence" value="ECO:0007669"/>
    <property type="project" value="UniProtKB-KW"/>
</dbReference>
<comment type="caution">
    <text evidence="5">The sequence shown here is derived from an EMBL/GenBank/DDBJ whole genome shotgun (WGS) entry which is preliminary data.</text>
</comment>
<dbReference type="Gene3D" id="1.20.5.4130">
    <property type="match status" value="1"/>
</dbReference>
<dbReference type="Pfam" id="PF18052">
    <property type="entry name" value="Rx_N"/>
    <property type="match status" value="1"/>
</dbReference>
<keyword evidence="1" id="KW-0677">Repeat</keyword>
<keyword evidence="6" id="KW-1185">Reference proteome</keyword>
<dbReference type="EMBL" id="SDMP01000017">
    <property type="protein sequence ID" value="RYR00487.1"/>
    <property type="molecule type" value="Genomic_DNA"/>
</dbReference>
<evidence type="ECO:0000313" key="6">
    <source>
        <dbReference type="Proteomes" id="UP000289738"/>
    </source>
</evidence>
<organism evidence="5 6">
    <name type="scientific">Arachis hypogaea</name>
    <name type="common">Peanut</name>
    <dbReference type="NCBI Taxonomy" id="3818"/>
    <lineage>
        <taxon>Eukaryota</taxon>
        <taxon>Viridiplantae</taxon>
        <taxon>Streptophyta</taxon>
        <taxon>Embryophyta</taxon>
        <taxon>Tracheophyta</taxon>
        <taxon>Spermatophyta</taxon>
        <taxon>Magnoliopsida</taxon>
        <taxon>eudicotyledons</taxon>
        <taxon>Gunneridae</taxon>
        <taxon>Pentapetalae</taxon>
        <taxon>rosids</taxon>
        <taxon>fabids</taxon>
        <taxon>Fabales</taxon>
        <taxon>Fabaceae</taxon>
        <taxon>Papilionoideae</taxon>
        <taxon>50 kb inversion clade</taxon>
        <taxon>dalbergioids sensu lato</taxon>
        <taxon>Dalbergieae</taxon>
        <taxon>Pterocarpus clade</taxon>
        <taxon>Arachis</taxon>
    </lineage>
</organism>
<dbReference type="InterPro" id="IPR041118">
    <property type="entry name" value="Rx_N"/>
</dbReference>
<gene>
    <name evidence="5" type="ORF">Ahy_B07g088610</name>
</gene>
<evidence type="ECO:0000256" key="1">
    <source>
        <dbReference type="ARBA" id="ARBA00022737"/>
    </source>
</evidence>
<reference evidence="5 6" key="1">
    <citation type="submission" date="2019-01" db="EMBL/GenBank/DDBJ databases">
        <title>Sequencing of cultivated peanut Arachis hypogaea provides insights into genome evolution and oil improvement.</title>
        <authorList>
            <person name="Chen X."/>
        </authorList>
    </citation>
    <scope>NUCLEOTIDE SEQUENCE [LARGE SCALE GENOMIC DNA]</scope>
    <source>
        <strain evidence="6">cv. Fuhuasheng</strain>
        <tissue evidence="5">Leaves</tissue>
    </source>
</reference>
<keyword evidence="2" id="KW-0547">Nucleotide-binding</keyword>
<sequence length="118" mass="13323">MIQRFKAILNAAEGPVNDAERRQIREGPVKIWLDDLKDAIYEADDFLDEIATKAATKKDQGMIGVGSWTECFEETDWGNTCKGATLHNNHNCNLKHWCGQFQLVPLSALILPDVTMLY</sequence>
<proteinExistence type="predicted"/>